<name>A0A2G9G7X9_9LAMI</name>
<gene>
    <name evidence="2" type="ORF">CDL12_26088</name>
</gene>
<evidence type="ECO:0000256" key="1">
    <source>
        <dbReference type="SAM" id="Phobius"/>
    </source>
</evidence>
<keyword evidence="1" id="KW-0472">Membrane</keyword>
<comment type="caution">
    <text evidence="2">The sequence shown here is derived from an EMBL/GenBank/DDBJ whole genome shotgun (WGS) entry which is preliminary data.</text>
</comment>
<keyword evidence="3" id="KW-1185">Reference proteome</keyword>
<reference evidence="3" key="1">
    <citation type="journal article" date="2018" name="Gigascience">
        <title>Genome assembly of the Pink Ipe (Handroanthus impetiginosus, Bignoniaceae), a highly valued, ecologically keystone Neotropical timber forest tree.</title>
        <authorList>
            <person name="Silva-Junior O.B."/>
            <person name="Grattapaglia D."/>
            <person name="Novaes E."/>
            <person name="Collevatti R.G."/>
        </authorList>
    </citation>
    <scope>NUCLEOTIDE SEQUENCE [LARGE SCALE GENOMIC DNA]</scope>
    <source>
        <strain evidence="3">cv. UFG-1</strain>
    </source>
</reference>
<dbReference type="Proteomes" id="UP000231279">
    <property type="component" value="Unassembled WGS sequence"/>
</dbReference>
<protein>
    <submittedName>
        <fullName evidence="2">Uncharacterized protein</fullName>
    </submittedName>
</protein>
<keyword evidence="1" id="KW-0812">Transmembrane</keyword>
<evidence type="ECO:0000313" key="2">
    <source>
        <dbReference type="EMBL" id="PIN01404.1"/>
    </source>
</evidence>
<evidence type="ECO:0000313" key="3">
    <source>
        <dbReference type="Proteomes" id="UP000231279"/>
    </source>
</evidence>
<feature type="transmembrane region" description="Helical" evidence="1">
    <location>
        <begin position="12"/>
        <end position="36"/>
    </location>
</feature>
<organism evidence="2 3">
    <name type="scientific">Handroanthus impetiginosus</name>
    <dbReference type="NCBI Taxonomy" id="429701"/>
    <lineage>
        <taxon>Eukaryota</taxon>
        <taxon>Viridiplantae</taxon>
        <taxon>Streptophyta</taxon>
        <taxon>Embryophyta</taxon>
        <taxon>Tracheophyta</taxon>
        <taxon>Spermatophyta</taxon>
        <taxon>Magnoliopsida</taxon>
        <taxon>eudicotyledons</taxon>
        <taxon>Gunneridae</taxon>
        <taxon>Pentapetalae</taxon>
        <taxon>asterids</taxon>
        <taxon>lamiids</taxon>
        <taxon>Lamiales</taxon>
        <taxon>Bignoniaceae</taxon>
        <taxon>Crescentiina</taxon>
        <taxon>Tabebuia alliance</taxon>
        <taxon>Handroanthus</taxon>
    </lineage>
</organism>
<sequence>MPKHLNKHASTVWNFSIIYHSLVVVSFSSYLTYFSIPGQEGIILQNKQVKLSLAASALDLSAILDVVDFSFFSIFLCSLSLFYILDIVDLAFFYFCPLSFFFNLILCQQNVNQRTFYKSRQTYENFWRCTSNFHTPESSDQNLVLTIPGSPTHFTFSLMPGIFHWASYHQ</sequence>
<dbReference type="EMBL" id="NKXS01006434">
    <property type="protein sequence ID" value="PIN01404.1"/>
    <property type="molecule type" value="Genomic_DNA"/>
</dbReference>
<proteinExistence type="predicted"/>
<accession>A0A2G9G7X9</accession>
<feature type="transmembrane region" description="Helical" evidence="1">
    <location>
        <begin position="91"/>
        <end position="111"/>
    </location>
</feature>
<keyword evidence="1" id="KW-1133">Transmembrane helix</keyword>
<dbReference type="AlphaFoldDB" id="A0A2G9G7X9"/>